<evidence type="ECO:0000313" key="1">
    <source>
        <dbReference type="EMBL" id="TXJ38696.1"/>
    </source>
</evidence>
<comment type="caution">
    <text evidence="1">The sequence shown here is derived from an EMBL/GenBank/DDBJ whole genome shotgun (WGS) entry which is preliminary data.</text>
</comment>
<dbReference type="Proteomes" id="UP000325002">
    <property type="component" value="Unassembled WGS sequence"/>
</dbReference>
<dbReference type="EMBL" id="SAYD01000018">
    <property type="protein sequence ID" value="TXJ38696.1"/>
    <property type="molecule type" value="Genomic_DNA"/>
</dbReference>
<protein>
    <submittedName>
        <fullName evidence="1">Uncharacterized protein</fullName>
    </submittedName>
</protein>
<proteinExistence type="predicted"/>
<evidence type="ECO:0000313" key="2">
    <source>
        <dbReference type="Proteomes" id="UP000325002"/>
    </source>
</evidence>
<dbReference type="AlphaFoldDB" id="A0A5C8ELQ1"/>
<reference evidence="1 2" key="1">
    <citation type="journal article" date="1992" name="Lakartidningen">
        <title>[Penicillin V and not amoxicillin is the first choice preparation in acute otitis].</title>
        <authorList>
            <person name="Kamme C."/>
            <person name="Lundgren K."/>
            <person name="Prellner K."/>
        </authorList>
    </citation>
    <scope>NUCLEOTIDE SEQUENCE [LARGE SCALE GENOMIC DNA]</scope>
    <source>
        <strain evidence="1 2">PC3997IV</strain>
    </source>
</reference>
<name>A0A5C8ELQ1_9SPIR</name>
<dbReference type="RefSeq" id="WP_147778407.1">
    <property type="nucleotide sequence ID" value="NZ_SAYD01000018.1"/>
</dbReference>
<gene>
    <name evidence="1" type="ORF">EPJ81_06070</name>
</gene>
<accession>A0A5C8ELQ1</accession>
<sequence>MAKSLTKEENILLTLINAFKNDEKEKLNHLGNISKSLIEVREKVKEEMENFHLNLMSLILLIC</sequence>
<organism evidence="1 2">
    <name type="scientific">Brachyspira aalborgi</name>
    <dbReference type="NCBI Taxonomy" id="29522"/>
    <lineage>
        <taxon>Bacteria</taxon>
        <taxon>Pseudomonadati</taxon>
        <taxon>Spirochaetota</taxon>
        <taxon>Spirochaetia</taxon>
        <taxon>Brachyspirales</taxon>
        <taxon>Brachyspiraceae</taxon>
        <taxon>Brachyspira</taxon>
    </lineage>
</organism>